<comment type="caution">
    <text evidence="2">The sequence shown here is derived from an EMBL/GenBank/DDBJ whole genome shotgun (WGS) entry which is preliminary data.</text>
</comment>
<dbReference type="SUPFAM" id="SSF51182">
    <property type="entry name" value="RmlC-like cupins"/>
    <property type="match status" value="1"/>
</dbReference>
<evidence type="ECO:0008006" key="4">
    <source>
        <dbReference type="Google" id="ProtNLM"/>
    </source>
</evidence>
<dbReference type="RefSeq" id="WP_222966833.1">
    <property type="nucleotide sequence ID" value="NZ_JAINZZ010000042.1"/>
</dbReference>
<gene>
    <name evidence="2" type="ORF">K7862_26255</name>
</gene>
<name>A0ABS7QD70_9ACTN</name>
<sequence>MKVLSIDMSAGSPATAHGSQGVRRVRVHRGSGSAAVTVMRLEPGGRIGRHPATTPQILIVTQGQGWASGAEGEAEAVAEGQAACWAAGEEHETWTDTGMTVLVVEAESPSAESLFGEAARG</sequence>
<evidence type="ECO:0000313" key="2">
    <source>
        <dbReference type="EMBL" id="MBY8881111.1"/>
    </source>
</evidence>
<proteinExistence type="predicted"/>
<dbReference type="InterPro" id="IPR011051">
    <property type="entry name" value="RmlC_Cupin_sf"/>
</dbReference>
<dbReference type="InterPro" id="IPR014710">
    <property type="entry name" value="RmlC-like_jellyroll"/>
</dbReference>
<dbReference type="Gene3D" id="2.60.120.10">
    <property type="entry name" value="Jelly Rolls"/>
    <property type="match status" value="1"/>
</dbReference>
<evidence type="ECO:0000256" key="1">
    <source>
        <dbReference type="SAM" id="MobiDB-lite"/>
    </source>
</evidence>
<dbReference type="Proteomes" id="UP000778578">
    <property type="component" value="Unassembled WGS sequence"/>
</dbReference>
<organism evidence="2 3">
    <name type="scientific">Actinacidiphila acidipaludis</name>
    <dbReference type="NCBI Taxonomy" id="2873382"/>
    <lineage>
        <taxon>Bacteria</taxon>
        <taxon>Bacillati</taxon>
        <taxon>Actinomycetota</taxon>
        <taxon>Actinomycetes</taxon>
        <taxon>Kitasatosporales</taxon>
        <taxon>Streptomycetaceae</taxon>
        <taxon>Actinacidiphila</taxon>
    </lineage>
</organism>
<protein>
    <recommendedName>
        <fullName evidence="4">Cupin</fullName>
    </recommendedName>
</protein>
<evidence type="ECO:0000313" key="3">
    <source>
        <dbReference type="Proteomes" id="UP000778578"/>
    </source>
</evidence>
<reference evidence="2 3" key="1">
    <citation type="submission" date="2021-08" db="EMBL/GenBank/DDBJ databases">
        <title>WGS of actinomycetes from Thailand.</title>
        <authorList>
            <person name="Thawai C."/>
        </authorList>
    </citation>
    <scope>NUCLEOTIDE SEQUENCE [LARGE SCALE GENOMIC DNA]</scope>
    <source>
        <strain evidence="2 3">PLK6-54</strain>
    </source>
</reference>
<dbReference type="EMBL" id="JAINZZ010000042">
    <property type="protein sequence ID" value="MBY8881111.1"/>
    <property type="molecule type" value="Genomic_DNA"/>
</dbReference>
<accession>A0ABS7QD70</accession>
<feature type="region of interest" description="Disordered" evidence="1">
    <location>
        <begin position="1"/>
        <end position="29"/>
    </location>
</feature>
<keyword evidence="3" id="KW-1185">Reference proteome</keyword>